<keyword evidence="5" id="KW-0064">Aspartyl protease</keyword>
<dbReference type="AlphaFoldDB" id="A0A4Y7ITG6"/>
<evidence type="ECO:0000256" key="1">
    <source>
        <dbReference type="ARBA" id="ARBA00004613"/>
    </source>
</evidence>
<dbReference type="GO" id="GO:0006508">
    <property type="term" value="P:proteolysis"/>
    <property type="evidence" value="ECO:0007669"/>
    <property type="project" value="UniProtKB-KW"/>
</dbReference>
<dbReference type="OMA" id="CAHENVG"/>
<proteinExistence type="inferred from homology"/>
<evidence type="ECO:0000256" key="7">
    <source>
        <dbReference type="ARBA" id="ARBA00023180"/>
    </source>
</evidence>
<dbReference type="CDD" id="cd05476">
    <property type="entry name" value="pepsin_A_like_plant"/>
    <property type="match status" value="1"/>
</dbReference>
<dbReference type="Proteomes" id="UP000316621">
    <property type="component" value="Chromosome 2"/>
</dbReference>
<evidence type="ECO:0000256" key="6">
    <source>
        <dbReference type="ARBA" id="ARBA00022801"/>
    </source>
</evidence>
<dbReference type="PROSITE" id="PS51767">
    <property type="entry name" value="PEPTIDASE_A1"/>
    <property type="match status" value="1"/>
</dbReference>
<dbReference type="InterPro" id="IPR033121">
    <property type="entry name" value="PEPTIDASE_A1"/>
</dbReference>
<keyword evidence="6" id="KW-0378">Hydrolase</keyword>
<dbReference type="GO" id="GO:0005576">
    <property type="term" value="C:extracellular region"/>
    <property type="evidence" value="ECO:0007669"/>
    <property type="project" value="UniProtKB-SubCell"/>
</dbReference>
<accession>A0A4Y7ITG6</accession>
<comment type="similarity">
    <text evidence="2">Belongs to the peptidase A1 family.</text>
</comment>
<gene>
    <name evidence="9" type="ORF">C5167_019853</name>
</gene>
<dbReference type="GO" id="GO:0004190">
    <property type="term" value="F:aspartic-type endopeptidase activity"/>
    <property type="evidence" value="ECO:0007669"/>
    <property type="project" value="UniProtKB-KW"/>
</dbReference>
<dbReference type="InterPro" id="IPR032799">
    <property type="entry name" value="TAXi_C"/>
</dbReference>
<dbReference type="InterPro" id="IPR051708">
    <property type="entry name" value="Plant_Aspart_Prot_A1"/>
</dbReference>
<dbReference type="FunFam" id="2.40.70.10:FF:000050">
    <property type="entry name" value="Aspartic proteinase CDR1"/>
    <property type="match status" value="1"/>
</dbReference>
<evidence type="ECO:0000313" key="10">
    <source>
        <dbReference type="Proteomes" id="UP000316621"/>
    </source>
</evidence>
<evidence type="ECO:0000256" key="4">
    <source>
        <dbReference type="ARBA" id="ARBA00022670"/>
    </source>
</evidence>
<dbReference type="EMBL" id="CM010716">
    <property type="protein sequence ID" value="RZC51426.1"/>
    <property type="molecule type" value="Genomic_DNA"/>
</dbReference>
<feature type="domain" description="Peptidase A1" evidence="8">
    <location>
        <begin position="1"/>
        <end position="261"/>
    </location>
</feature>
<dbReference type="InterPro" id="IPR034161">
    <property type="entry name" value="Pepsin-like_plant"/>
</dbReference>
<keyword evidence="3" id="KW-0964">Secreted</keyword>
<dbReference type="PANTHER" id="PTHR47967:SF128">
    <property type="entry name" value="ASPARTIC PROTEINASE CDR1-LIKE"/>
    <property type="match status" value="1"/>
</dbReference>
<reference evidence="9 10" key="1">
    <citation type="journal article" date="2018" name="Science">
        <title>The opium poppy genome and morphinan production.</title>
        <authorList>
            <person name="Guo L."/>
            <person name="Winzer T."/>
            <person name="Yang X."/>
            <person name="Li Y."/>
            <person name="Ning Z."/>
            <person name="He Z."/>
            <person name="Teodor R."/>
            <person name="Lu Y."/>
            <person name="Bowser T.A."/>
            <person name="Graham I.A."/>
            <person name="Ye K."/>
        </authorList>
    </citation>
    <scope>NUCLEOTIDE SEQUENCE [LARGE SCALE GENOMIC DNA]</scope>
    <source>
        <strain evidence="10">cv. HN1</strain>
        <tissue evidence="9">Leaves</tissue>
    </source>
</reference>
<dbReference type="InterPro" id="IPR021109">
    <property type="entry name" value="Peptidase_aspartic_dom_sf"/>
</dbReference>
<sequence>MLQIISSIYFTGNSAFETLTFDSTGGRSIQLPNIAVGCAHENVGQPFNKKVSGLVGLGGGKLSLISQLGSKIDSKFSYCLVPSHTDFSSRFNFGSNTEIIGENILSTPLISEPSQKTFYYLTLEGISVNENMVPFRSSASSTMEDDYIIIDSGTTLTYLPEEMYSELESEFEKAIDAEPIIGPENFNLCYPLDESMKYLDVTVHFTDADIKLDPKNYFGHVGGGAVCLFFAPTDGPYICGNVAQINFLIEYDLKEKKVSFKPTDCTKQG</sequence>
<evidence type="ECO:0000259" key="8">
    <source>
        <dbReference type="PROSITE" id="PS51767"/>
    </source>
</evidence>
<dbReference type="Gene3D" id="2.40.70.10">
    <property type="entry name" value="Acid Proteases"/>
    <property type="match status" value="2"/>
</dbReference>
<evidence type="ECO:0000313" key="9">
    <source>
        <dbReference type="EMBL" id="RZC51426.1"/>
    </source>
</evidence>
<dbReference type="Gramene" id="RZC51426">
    <property type="protein sequence ID" value="RZC51426"/>
    <property type="gene ID" value="C5167_019853"/>
</dbReference>
<keyword evidence="10" id="KW-1185">Reference proteome</keyword>
<evidence type="ECO:0000256" key="2">
    <source>
        <dbReference type="ARBA" id="ARBA00007447"/>
    </source>
</evidence>
<keyword evidence="4" id="KW-0645">Protease</keyword>
<dbReference type="Pfam" id="PF14541">
    <property type="entry name" value="TAXi_C"/>
    <property type="match status" value="1"/>
</dbReference>
<name>A0A4Y7ITG6_PAPSO</name>
<evidence type="ECO:0000256" key="3">
    <source>
        <dbReference type="ARBA" id="ARBA00022525"/>
    </source>
</evidence>
<protein>
    <recommendedName>
        <fullName evidence="8">Peptidase A1 domain-containing protein</fullName>
    </recommendedName>
</protein>
<keyword evidence="7" id="KW-0325">Glycoprotein</keyword>
<dbReference type="InterPro" id="IPR032861">
    <property type="entry name" value="TAXi_N"/>
</dbReference>
<dbReference type="PANTHER" id="PTHR47967">
    <property type="entry name" value="OS07G0603500 PROTEIN-RELATED"/>
    <property type="match status" value="1"/>
</dbReference>
<organism evidence="9 10">
    <name type="scientific">Papaver somniferum</name>
    <name type="common">Opium poppy</name>
    <dbReference type="NCBI Taxonomy" id="3469"/>
    <lineage>
        <taxon>Eukaryota</taxon>
        <taxon>Viridiplantae</taxon>
        <taxon>Streptophyta</taxon>
        <taxon>Embryophyta</taxon>
        <taxon>Tracheophyta</taxon>
        <taxon>Spermatophyta</taxon>
        <taxon>Magnoliopsida</taxon>
        <taxon>Ranunculales</taxon>
        <taxon>Papaveraceae</taxon>
        <taxon>Papaveroideae</taxon>
        <taxon>Papaver</taxon>
    </lineage>
</organism>
<dbReference type="Pfam" id="PF14543">
    <property type="entry name" value="TAXi_N"/>
    <property type="match status" value="1"/>
</dbReference>
<comment type="subcellular location">
    <subcellularLocation>
        <location evidence="1">Secreted</location>
    </subcellularLocation>
</comment>
<dbReference type="SUPFAM" id="SSF50630">
    <property type="entry name" value="Acid proteases"/>
    <property type="match status" value="1"/>
</dbReference>
<evidence type="ECO:0000256" key="5">
    <source>
        <dbReference type="ARBA" id="ARBA00022750"/>
    </source>
</evidence>